<dbReference type="Gene3D" id="3.30.30.80">
    <property type="entry name" value="probable RNA-binding protein from clostridium symbiosum atcc 14940"/>
    <property type="match status" value="1"/>
</dbReference>
<gene>
    <name evidence="2" type="ORF">Q619_VDC00277G0001</name>
</gene>
<evidence type="ECO:0000259" key="1">
    <source>
        <dbReference type="SMART" id="SM01245"/>
    </source>
</evidence>
<name>W1V363_9FIRM</name>
<protein>
    <submittedName>
        <fullName evidence="2">Single-stranded nucleic acid binding R3H protein</fullName>
    </submittedName>
</protein>
<dbReference type="EMBL" id="AZMJ01000277">
    <property type="protein sequence ID" value="ETJ00387.1"/>
    <property type="molecule type" value="Genomic_DNA"/>
</dbReference>
<feature type="domain" description="RNA-binding protein KhpB N-terminal" evidence="1">
    <location>
        <begin position="5"/>
        <end position="57"/>
    </location>
</feature>
<reference evidence="2 3" key="1">
    <citation type="submission" date="2013-12" db="EMBL/GenBank/DDBJ databases">
        <title>A Varibaculum cambriense genome reconstructed from a premature infant gut community with otherwise low bacterial novelty that shifts toward anaerobic metabolism during the third week of life.</title>
        <authorList>
            <person name="Brown C.T."/>
            <person name="Sharon I."/>
            <person name="Thomas B.C."/>
            <person name="Castelle C.J."/>
            <person name="Morowitz M.J."/>
            <person name="Banfield J.F."/>
        </authorList>
    </citation>
    <scope>NUCLEOTIDE SEQUENCE [LARGE SCALE GENOMIC DNA]</scope>
    <source>
        <strain evidence="3">DORA_11</strain>
    </source>
</reference>
<dbReference type="InterPro" id="IPR032782">
    <property type="entry name" value="KhpB_N"/>
</dbReference>
<proteinExistence type="predicted"/>
<organism evidence="2 3">
    <name type="scientific">Veillonella dispar DORA_11</name>
    <dbReference type="NCBI Taxonomy" id="1403949"/>
    <lineage>
        <taxon>Bacteria</taxon>
        <taxon>Bacillati</taxon>
        <taxon>Bacillota</taxon>
        <taxon>Negativicutes</taxon>
        <taxon>Veillonellales</taxon>
        <taxon>Veillonellaceae</taxon>
        <taxon>Veillonella</taxon>
    </lineage>
</organism>
<dbReference type="Proteomes" id="UP000018855">
    <property type="component" value="Unassembled WGS sequence"/>
</dbReference>
<comment type="caution">
    <text evidence="2">The sequence shown here is derived from an EMBL/GenBank/DDBJ whole genome shotgun (WGS) entry which is preliminary data.</text>
</comment>
<dbReference type="SMART" id="SM01245">
    <property type="entry name" value="Jag_N"/>
    <property type="match status" value="1"/>
</dbReference>
<evidence type="ECO:0000313" key="2">
    <source>
        <dbReference type="EMBL" id="ETJ00387.1"/>
    </source>
</evidence>
<dbReference type="AlphaFoldDB" id="W1V363"/>
<dbReference type="InterPro" id="IPR038247">
    <property type="entry name" value="Jag_N_dom_sf"/>
</dbReference>
<feature type="non-terminal residue" evidence="2">
    <location>
        <position position="92"/>
    </location>
</feature>
<evidence type="ECO:0000313" key="3">
    <source>
        <dbReference type="Proteomes" id="UP000018855"/>
    </source>
</evidence>
<accession>W1V363</accession>
<dbReference type="Pfam" id="PF14804">
    <property type="entry name" value="Jag_N"/>
    <property type="match status" value="1"/>
</dbReference>
<sequence length="92" mass="9635">MEFIDVSAKTIEDAIAKGVAQLAAEGQELVETKVLEQPSSGFLGIGRKPAVVRLFFTALAQSATAKEVANAEEQSVAIASEPVATSETEVQD</sequence>